<keyword evidence="3" id="KW-1185">Reference proteome</keyword>
<sequence length="165" mass="17807">MRTLDGALTRTPRGRFLLALLVVVALLALGVGMWVWIVTHLTRALDLERHGIRVSATVLADGRDPKGRDEQLSFPLPDGSTATAWTGAVAARQPPGGTLTAIYLPGRPATVEGADYVGWWWVGAVVLPLFGTAFATAGLWLLWTLLDRTRRQRRAAAIGSRAEPS</sequence>
<keyword evidence="1" id="KW-0472">Membrane</keyword>
<keyword evidence="1" id="KW-1133">Transmembrane helix</keyword>
<feature type="transmembrane region" description="Helical" evidence="1">
    <location>
        <begin position="16"/>
        <end position="37"/>
    </location>
</feature>
<organism evidence="2 3">
    <name type="scientific">Actinocrinis puniceicyclus</name>
    <dbReference type="NCBI Taxonomy" id="977794"/>
    <lineage>
        <taxon>Bacteria</taxon>
        <taxon>Bacillati</taxon>
        <taxon>Actinomycetota</taxon>
        <taxon>Actinomycetes</taxon>
        <taxon>Catenulisporales</taxon>
        <taxon>Actinospicaceae</taxon>
        <taxon>Actinocrinis</taxon>
    </lineage>
</organism>
<dbReference type="Proteomes" id="UP000677913">
    <property type="component" value="Unassembled WGS sequence"/>
</dbReference>
<dbReference type="EMBL" id="JAGSXH010000048">
    <property type="protein sequence ID" value="MBS2964366.1"/>
    <property type="molecule type" value="Genomic_DNA"/>
</dbReference>
<proteinExistence type="predicted"/>
<comment type="caution">
    <text evidence="2">The sequence shown here is derived from an EMBL/GenBank/DDBJ whole genome shotgun (WGS) entry which is preliminary data.</text>
</comment>
<gene>
    <name evidence="2" type="ORF">KGA66_15005</name>
</gene>
<evidence type="ECO:0008006" key="4">
    <source>
        <dbReference type="Google" id="ProtNLM"/>
    </source>
</evidence>
<reference evidence="2" key="1">
    <citation type="submission" date="2021-04" db="EMBL/GenBank/DDBJ databases">
        <title>Genome based classification of Actinospica acidithermotolerans sp. nov., an actinobacterium isolated from an Indonesian hot spring.</title>
        <authorList>
            <person name="Kusuma A.B."/>
            <person name="Putra K.E."/>
            <person name="Nafisah S."/>
            <person name="Loh J."/>
            <person name="Nouioui I."/>
            <person name="Goodfellow M."/>
        </authorList>
    </citation>
    <scope>NUCLEOTIDE SEQUENCE</scope>
    <source>
        <strain evidence="2">DSM 45618</strain>
    </source>
</reference>
<name>A0A8J7WL54_9ACTN</name>
<dbReference type="AlphaFoldDB" id="A0A8J7WL54"/>
<evidence type="ECO:0000313" key="3">
    <source>
        <dbReference type="Proteomes" id="UP000677913"/>
    </source>
</evidence>
<accession>A0A8J7WL54</accession>
<protein>
    <recommendedName>
        <fullName evidence="4">DUF3592 domain-containing protein</fullName>
    </recommendedName>
</protein>
<evidence type="ECO:0000256" key="1">
    <source>
        <dbReference type="SAM" id="Phobius"/>
    </source>
</evidence>
<dbReference type="RefSeq" id="WP_211468730.1">
    <property type="nucleotide sequence ID" value="NZ_JAGSXH010000048.1"/>
</dbReference>
<feature type="transmembrane region" description="Helical" evidence="1">
    <location>
        <begin position="119"/>
        <end position="146"/>
    </location>
</feature>
<evidence type="ECO:0000313" key="2">
    <source>
        <dbReference type="EMBL" id="MBS2964366.1"/>
    </source>
</evidence>
<keyword evidence="1" id="KW-0812">Transmembrane</keyword>